<name>A0A2U1NTB1_ARTAN</name>
<dbReference type="EMBL" id="PKPP01002227">
    <property type="protein sequence ID" value="PWA76752.1"/>
    <property type="molecule type" value="Genomic_DNA"/>
</dbReference>
<evidence type="ECO:0000313" key="3">
    <source>
        <dbReference type="Proteomes" id="UP000245207"/>
    </source>
</evidence>
<dbReference type="InterPro" id="IPR026960">
    <property type="entry name" value="RVT-Znf"/>
</dbReference>
<organism evidence="2 3">
    <name type="scientific">Artemisia annua</name>
    <name type="common">Sweet wormwood</name>
    <dbReference type="NCBI Taxonomy" id="35608"/>
    <lineage>
        <taxon>Eukaryota</taxon>
        <taxon>Viridiplantae</taxon>
        <taxon>Streptophyta</taxon>
        <taxon>Embryophyta</taxon>
        <taxon>Tracheophyta</taxon>
        <taxon>Spermatophyta</taxon>
        <taxon>Magnoliopsida</taxon>
        <taxon>eudicotyledons</taxon>
        <taxon>Gunneridae</taxon>
        <taxon>Pentapetalae</taxon>
        <taxon>asterids</taxon>
        <taxon>campanulids</taxon>
        <taxon>Asterales</taxon>
        <taxon>Asteraceae</taxon>
        <taxon>Asteroideae</taxon>
        <taxon>Anthemideae</taxon>
        <taxon>Artemisiinae</taxon>
        <taxon>Artemisia</taxon>
    </lineage>
</organism>
<evidence type="ECO:0000313" key="2">
    <source>
        <dbReference type="EMBL" id="PWA76752.1"/>
    </source>
</evidence>
<accession>A0A2U1NTB1</accession>
<dbReference type="Pfam" id="PF13966">
    <property type="entry name" value="zf-RVT"/>
    <property type="match status" value="1"/>
</dbReference>
<dbReference type="STRING" id="35608.A0A2U1NTB1"/>
<sequence length="351" mass="38570">MERYLRQGDPFSIYFSYSGRSITGYDNGNFFHDVSGLKINLAKSPIFGIGIPMADVANITTAINCSYGSLPFNYLGLSLGKSINRVDAWNGVVGNLLKRLAAWKINLLSVGGRSIRSENVSLLGKWRWCYLNETGVLWRKVISKMHGSDGGFEAVSGSGQKAGVWKNIIGCCSKLNQMGISFSNIMVKKVSSDGLSLMALAMNLAWRRQPSGRAVDELSLLSYFINGLFSTFLVKIMVMWNSWVPQKINICAWRVDLNRLLTNSNLMQHGVYLPSSMCSFCCSDEELGITVFSYSPLSRSFGLKSGFGGVFPPLLTPLSRTLFLEISASLKINGPHVNAALTGDVIPLTLR</sequence>
<dbReference type="Proteomes" id="UP000245207">
    <property type="component" value="Unassembled WGS sequence"/>
</dbReference>
<keyword evidence="3" id="KW-1185">Reference proteome</keyword>
<reference evidence="2 3" key="1">
    <citation type="journal article" date="2018" name="Mol. Plant">
        <title>The genome of Artemisia annua provides insight into the evolution of Asteraceae family and artemisinin biosynthesis.</title>
        <authorList>
            <person name="Shen Q."/>
            <person name="Zhang L."/>
            <person name="Liao Z."/>
            <person name="Wang S."/>
            <person name="Yan T."/>
            <person name="Shi P."/>
            <person name="Liu M."/>
            <person name="Fu X."/>
            <person name="Pan Q."/>
            <person name="Wang Y."/>
            <person name="Lv Z."/>
            <person name="Lu X."/>
            <person name="Zhang F."/>
            <person name="Jiang W."/>
            <person name="Ma Y."/>
            <person name="Chen M."/>
            <person name="Hao X."/>
            <person name="Li L."/>
            <person name="Tang Y."/>
            <person name="Lv G."/>
            <person name="Zhou Y."/>
            <person name="Sun X."/>
            <person name="Brodelius P.E."/>
            <person name="Rose J.K.C."/>
            <person name="Tang K."/>
        </authorList>
    </citation>
    <scope>NUCLEOTIDE SEQUENCE [LARGE SCALE GENOMIC DNA]</scope>
    <source>
        <strain evidence="3">cv. Huhao1</strain>
        <tissue evidence="2">Leaf</tissue>
    </source>
</reference>
<comment type="caution">
    <text evidence="2">The sequence shown here is derived from an EMBL/GenBank/DDBJ whole genome shotgun (WGS) entry which is preliminary data.</text>
</comment>
<protein>
    <recommendedName>
        <fullName evidence="1">Reverse transcriptase zinc-binding domain-containing protein</fullName>
    </recommendedName>
</protein>
<dbReference type="PANTHER" id="PTHR33116:SF78">
    <property type="entry name" value="OS12G0587133 PROTEIN"/>
    <property type="match status" value="1"/>
</dbReference>
<gene>
    <name evidence="2" type="ORF">CTI12_AA229920</name>
</gene>
<evidence type="ECO:0000259" key="1">
    <source>
        <dbReference type="Pfam" id="PF13966"/>
    </source>
</evidence>
<dbReference type="PANTHER" id="PTHR33116">
    <property type="entry name" value="REVERSE TRANSCRIPTASE ZINC-BINDING DOMAIN-CONTAINING PROTEIN-RELATED-RELATED"/>
    <property type="match status" value="1"/>
</dbReference>
<proteinExistence type="predicted"/>
<feature type="domain" description="Reverse transcriptase zinc-binding" evidence="1">
    <location>
        <begin position="237"/>
        <end position="287"/>
    </location>
</feature>
<dbReference type="OrthoDB" id="1932527at2759"/>
<dbReference type="AlphaFoldDB" id="A0A2U1NTB1"/>